<feature type="region of interest" description="Disordered" evidence="1">
    <location>
        <begin position="1"/>
        <end position="29"/>
    </location>
</feature>
<feature type="region of interest" description="Disordered" evidence="1">
    <location>
        <begin position="501"/>
        <end position="568"/>
    </location>
</feature>
<feature type="compositionally biased region" description="Basic and acidic residues" evidence="1">
    <location>
        <begin position="335"/>
        <end position="344"/>
    </location>
</feature>
<feature type="compositionally biased region" description="Polar residues" evidence="1">
    <location>
        <begin position="308"/>
        <end position="318"/>
    </location>
</feature>
<dbReference type="OrthoDB" id="49458at2759"/>
<proteinExistence type="predicted"/>
<gene>
    <name evidence="2" type="ORF">PSNMU_V1.4_AUG-EV-PASAV3_0121050</name>
</gene>
<feature type="compositionally biased region" description="Basic and acidic residues" evidence="1">
    <location>
        <begin position="444"/>
        <end position="458"/>
    </location>
</feature>
<feature type="compositionally biased region" description="Low complexity" evidence="1">
    <location>
        <begin position="1"/>
        <end position="10"/>
    </location>
</feature>
<organism evidence="2 3">
    <name type="scientific">Pseudo-nitzschia multistriata</name>
    <dbReference type="NCBI Taxonomy" id="183589"/>
    <lineage>
        <taxon>Eukaryota</taxon>
        <taxon>Sar</taxon>
        <taxon>Stramenopiles</taxon>
        <taxon>Ochrophyta</taxon>
        <taxon>Bacillariophyta</taxon>
        <taxon>Bacillariophyceae</taxon>
        <taxon>Bacillariophycidae</taxon>
        <taxon>Bacillariales</taxon>
        <taxon>Bacillariaceae</taxon>
        <taxon>Pseudo-nitzschia</taxon>
    </lineage>
</organism>
<keyword evidence="3" id="KW-1185">Reference proteome</keyword>
<accession>A0A448ZSR7</accession>
<evidence type="ECO:0000313" key="3">
    <source>
        <dbReference type="Proteomes" id="UP000291116"/>
    </source>
</evidence>
<reference evidence="2 3" key="1">
    <citation type="submission" date="2019-01" db="EMBL/GenBank/DDBJ databases">
        <authorList>
            <person name="Ferrante I. M."/>
        </authorList>
    </citation>
    <scope>NUCLEOTIDE SEQUENCE [LARGE SCALE GENOMIC DNA]</scope>
    <source>
        <strain evidence="2 3">B856</strain>
    </source>
</reference>
<sequence length="730" mass="80493">MVWKAGSLSRRGSRDSDCSSYSSLPEKSPAETEVRRIASKIGLPEDSDLLATVCHKMRKEYVVEAWQLPSLDSRQWEKMNAPIGLAVAVQHLSSQRLREQLLQCREEQQIQEDIDADIERQICLTLPFRGRNEQMGRSHVSERCNPNGDILASLSSTTSDSSVVSERGKSKETINIFTEAETKTESDLTGPVLLPNADETSKEIPRLAPPMNPKPSCTGIDTPREDIDEDPKEDQQKEINQGLFDSDHGSETAEFSEPFPKWLNLSTVASGQHDEKPQKLLSDEDYGEKPDGRFNAIASPTETEETKNGSTHDISSGSEGLETKASPRKQLSVVTHREPSKDDVESVQETLALNASSKPVGDETNAEESQIIPGDTIETPNETTVPALPRPVETQPNPEPEHAETEPSENTETDSTTVDNTRLASDENQEPKIACPRSSGSPQAKDKTGERTLEKTDSDSESEDATNIFSGLGSCVSFSEEEEDDVLAFVVEREAAQQKSLLGPIAEESTNTTPAAGRYETNENAASPVSGSDDDEITVAVSNVSQAAKKSGSRRAKETSKKYPYDNRGDQKIDTSALQVILVRLPDVDHRSILSQLLIMANAKDKASRITLAFQIQDLLLDLMEKHKMEEGSEKAVQLIFHLARLKKQYRVIFGKSLFKAMSALYKESEKRKEKNSITSDKKEKKKVIDPEHLPETESRALEQNSPKPTMEQAKIGHAADVLSAIQSPT</sequence>
<dbReference type="Proteomes" id="UP000291116">
    <property type="component" value="Unassembled WGS sequence"/>
</dbReference>
<dbReference type="AlphaFoldDB" id="A0A448ZSR7"/>
<protein>
    <submittedName>
        <fullName evidence="2">Uncharacterized protein</fullName>
    </submittedName>
</protein>
<feature type="compositionally biased region" description="Polar residues" evidence="1">
    <location>
        <begin position="347"/>
        <end position="357"/>
    </location>
</feature>
<evidence type="ECO:0000256" key="1">
    <source>
        <dbReference type="SAM" id="MobiDB-lite"/>
    </source>
</evidence>
<dbReference type="EMBL" id="CAACVS010000680">
    <property type="protein sequence ID" value="VEU45034.1"/>
    <property type="molecule type" value="Genomic_DNA"/>
</dbReference>
<evidence type="ECO:0000313" key="2">
    <source>
        <dbReference type="EMBL" id="VEU45034.1"/>
    </source>
</evidence>
<name>A0A448ZSR7_9STRA</name>
<feature type="region of interest" description="Disordered" evidence="1">
    <location>
        <begin position="670"/>
        <end position="714"/>
    </location>
</feature>
<feature type="compositionally biased region" description="Basic and acidic residues" evidence="1">
    <location>
        <begin position="272"/>
        <end position="292"/>
    </location>
</feature>
<feature type="compositionally biased region" description="Basic and acidic residues" evidence="1">
    <location>
        <begin position="555"/>
        <end position="568"/>
    </location>
</feature>
<feature type="compositionally biased region" description="Polar residues" evidence="1">
    <location>
        <begin position="413"/>
        <end position="423"/>
    </location>
</feature>
<feature type="region of interest" description="Disordered" evidence="1">
    <location>
        <begin position="202"/>
        <end position="467"/>
    </location>
</feature>
<feature type="compositionally biased region" description="Basic and acidic residues" evidence="1">
    <location>
        <begin position="670"/>
        <end position="701"/>
    </location>
</feature>